<evidence type="ECO:0000313" key="1">
    <source>
        <dbReference type="EMBL" id="KAF0312273.1"/>
    </source>
</evidence>
<sequence>MGHAVIIASCNGACLCGLLLRDTQRRGPGWHRVTSLADRAALYLLLVYIYGERERSAARREPALRPPPPGDSALLLFAEDGSAVGCATLKRRGQLLRERAGPERFQMDILDTVFVRCAARRSGRTLALLEKLAGAAARLGRQLGVTRPTPAMRRLLRAFLAGRPWARDLLFEVTWAAGVHNRTNIWEQLVADGAGEGPEGAAPSSSSA</sequence>
<name>A0A6A4X233_AMPAM</name>
<comment type="caution">
    <text evidence="1">The sequence shown here is derived from an EMBL/GenBank/DDBJ whole genome shotgun (WGS) entry which is preliminary data.</text>
</comment>
<dbReference type="PANTHER" id="PTHR22442">
    <property type="match status" value="1"/>
</dbReference>
<dbReference type="OrthoDB" id="8954808at2759"/>
<dbReference type="AlphaFoldDB" id="A0A6A4X233"/>
<dbReference type="Gene3D" id="3.40.630.30">
    <property type="match status" value="1"/>
</dbReference>
<dbReference type="Proteomes" id="UP000440578">
    <property type="component" value="Unassembled WGS sequence"/>
</dbReference>
<evidence type="ECO:0000313" key="2">
    <source>
        <dbReference type="Proteomes" id="UP000440578"/>
    </source>
</evidence>
<proteinExistence type="predicted"/>
<dbReference type="PANTHER" id="PTHR22442:SF10">
    <property type="entry name" value="N-ACETYLTRANSFERASE, GNAT FAMILY-RELATED"/>
    <property type="match status" value="1"/>
</dbReference>
<dbReference type="EMBL" id="VIIS01000183">
    <property type="protein sequence ID" value="KAF0312273.1"/>
    <property type="molecule type" value="Genomic_DNA"/>
</dbReference>
<organism evidence="1 2">
    <name type="scientific">Amphibalanus amphitrite</name>
    <name type="common">Striped barnacle</name>
    <name type="synonym">Balanus amphitrite</name>
    <dbReference type="NCBI Taxonomy" id="1232801"/>
    <lineage>
        <taxon>Eukaryota</taxon>
        <taxon>Metazoa</taxon>
        <taxon>Ecdysozoa</taxon>
        <taxon>Arthropoda</taxon>
        <taxon>Crustacea</taxon>
        <taxon>Multicrustacea</taxon>
        <taxon>Cirripedia</taxon>
        <taxon>Thoracica</taxon>
        <taxon>Thoracicalcarea</taxon>
        <taxon>Balanomorpha</taxon>
        <taxon>Balanoidea</taxon>
        <taxon>Balanidae</taxon>
        <taxon>Amphibalaninae</taxon>
        <taxon>Amphibalanus</taxon>
    </lineage>
</organism>
<reference evidence="1 2" key="1">
    <citation type="submission" date="2019-07" db="EMBL/GenBank/DDBJ databases">
        <title>Draft genome assembly of a fouling barnacle, Amphibalanus amphitrite (Darwin, 1854): The first reference genome for Thecostraca.</title>
        <authorList>
            <person name="Kim W."/>
        </authorList>
    </citation>
    <scope>NUCLEOTIDE SEQUENCE [LARGE SCALE GENOMIC DNA]</scope>
    <source>
        <strain evidence="1">SNU_AA5</strain>
        <tissue evidence="1">Soma without cirri and trophi</tissue>
    </source>
</reference>
<keyword evidence="2" id="KW-1185">Reference proteome</keyword>
<dbReference type="InterPro" id="IPR029625">
    <property type="entry name" value="FAM169"/>
</dbReference>
<accession>A0A6A4X233</accession>
<protein>
    <submittedName>
        <fullName evidence="1">Protein FAM169B</fullName>
    </submittedName>
</protein>
<gene>
    <name evidence="1" type="primary">Fam169b_1</name>
    <name evidence="1" type="ORF">FJT64_017003</name>
</gene>